<dbReference type="Pfam" id="PF05199">
    <property type="entry name" value="GMC_oxred_C"/>
    <property type="match status" value="1"/>
</dbReference>
<dbReference type="PIRSF" id="PIRSF000137">
    <property type="entry name" value="Alcohol_oxidase"/>
    <property type="match status" value="1"/>
</dbReference>
<dbReference type="STRING" id="1287680.R1ED71"/>
<dbReference type="Gene3D" id="3.50.50.60">
    <property type="entry name" value="FAD/NAD(P)-binding domain"/>
    <property type="match status" value="1"/>
</dbReference>
<dbReference type="SUPFAM" id="SSF54373">
    <property type="entry name" value="FAD-linked reductases, C-terminal domain"/>
    <property type="match status" value="1"/>
</dbReference>
<organism evidence="5 6">
    <name type="scientific">Botryosphaeria parva (strain UCR-NP2)</name>
    <name type="common">Grapevine canker fungus</name>
    <name type="synonym">Neofusicoccum parvum</name>
    <dbReference type="NCBI Taxonomy" id="1287680"/>
    <lineage>
        <taxon>Eukaryota</taxon>
        <taxon>Fungi</taxon>
        <taxon>Dikarya</taxon>
        <taxon>Ascomycota</taxon>
        <taxon>Pezizomycotina</taxon>
        <taxon>Dothideomycetes</taxon>
        <taxon>Dothideomycetes incertae sedis</taxon>
        <taxon>Botryosphaeriales</taxon>
        <taxon>Botryosphaeriaceae</taxon>
        <taxon>Neofusicoccum</taxon>
    </lineage>
</organism>
<keyword evidence="2" id="KW-0274">FAD</keyword>
<dbReference type="Pfam" id="PF00732">
    <property type="entry name" value="GMC_oxred_N"/>
    <property type="match status" value="1"/>
</dbReference>
<dbReference type="GO" id="GO:0050660">
    <property type="term" value="F:flavin adenine dinucleotide binding"/>
    <property type="evidence" value="ECO:0007669"/>
    <property type="project" value="InterPro"/>
</dbReference>
<dbReference type="InterPro" id="IPR000172">
    <property type="entry name" value="GMC_OxRdtase_N"/>
</dbReference>
<evidence type="ECO:0000256" key="2">
    <source>
        <dbReference type="PIRSR" id="PIRSR000137-2"/>
    </source>
</evidence>
<evidence type="ECO:0000256" key="1">
    <source>
        <dbReference type="ARBA" id="ARBA00010790"/>
    </source>
</evidence>
<feature type="chain" id="PRO_5004358850" evidence="3">
    <location>
        <begin position="26"/>
        <end position="643"/>
    </location>
</feature>
<dbReference type="SUPFAM" id="SSF51905">
    <property type="entry name" value="FAD/NAD(P)-binding domain"/>
    <property type="match status" value="1"/>
</dbReference>
<evidence type="ECO:0000259" key="4">
    <source>
        <dbReference type="PROSITE" id="PS00624"/>
    </source>
</evidence>
<comment type="cofactor">
    <cofactor evidence="2">
        <name>FAD</name>
        <dbReference type="ChEBI" id="CHEBI:57692"/>
    </cofactor>
</comment>
<dbReference type="AlphaFoldDB" id="R1ED71"/>
<dbReference type="KEGG" id="npa:UCRNP2_7554"/>
<dbReference type="PANTHER" id="PTHR11552:SF213">
    <property type="entry name" value="DEHYDROGENASE, PUTATIVE-RELATED"/>
    <property type="match status" value="1"/>
</dbReference>
<keyword evidence="3" id="KW-0732">Signal</keyword>
<dbReference type="PANTHER" id="PTHR11552">
    <property type="entry name" value="GLUCOSE-METHANOL-CHOLINE GMC OXIDOREDUCTASE"/>
    <property type="match status" value="1"/>
</dbReference>
<keyword evidence="2" id="KW-0285">Flavoprotein</keyword>
<reference evidence="6" key="1">
    <citation type="journal article" date="2013" name="Genome Announc.">
        <title>Draft genome sequence of Neofusicoccum parvum isolate UCR-NP2, a fungal vascular pathogen associated with grapevine cankers.</title>
        <authorList>
            <person name="Blanco-Ulate B."/>
            <person name="Rolshausen P."/>
            <person name="Cantu D."/>
        </authorList>
    </citation>
    <scope>NUCLEOTIDE SEQUENCE [LARGE SCALE GENOMIC DNA]</scope>
    <source>
        <strain evidence="6">UCR-NP2</strain>
    </source>
</reference>
<feature type="domain" description="Glucose-methanol-choline oxidoreductase N-terminal" evidence="4">
    <location>
        <begin position="353"/>
        <end position="367"/>
    </location>
</feature>
<sequence length="643" mass="70157">MFGRTMMLPLSTLLFWIYLASLSNAVTLPDYEYIIVGSGAGGGPLAARLALAGHRTLLIEAGSDDGSATEYQVPALHAASTEYAPMRWDYWVRHYADDAQQARDSKATWTTPAGDLYTGTQPPEGSTLKGILYPRAGTLGGCGSHNAMVMIYPHRSDWDNIAEVTGDASWAADEMRKYYVKLEHAWYLLGNSVVGHGFSGWLKVGVTDLTLVIEDIRLLQMVIAAASTFGKSIVGSLLGTVTGLASLLALDINRVWPDRDTSTDLYQVPIHIDNYERNGPREFLLSVVDQGYPLDIRLNCLATKVRFDGTKAVGIDFLDGESLYRADPRAEASGTPGTPGSVNATREVILAAGTFNTPQLLKLSGVGPREELEEFGIPVVKDLPGVGTNLQDRYEIGTTIKFAANFTLTEDCTWNRTPDDPCLKRWQNNAVFRGIYGSTGIALAAVRKSSTVAAGDPADLFVFGAPANFRGYFRNYSVETTADAKHWTWLTLKAHTRNRAGTVRLASADPRDTPDIDFNYFADGDEDLQAAYEGIEFARNIYNHMPATLGPYEDVRPPAGEDATKQFIRDEAWGHHASCTCPIGADDDEMAVLDGQFRVRGVQNLRVVDASAMPRIQGFFIVTSVYMMSEKAADVIIADAGSQ</sequence>
<comment type="similarity">
    <text evidence="1">Belongs to the GMC oxidoreductase family.</text>
</comment>
<dbReference type="Proteomes" id="UP000013521">
    <property type="component" value="Unassembled WGS sequence"/>
</dbReference>
<dbReference type="EMBL" id="KB916553">
    <property type="protein sequence ID" value="EOD45718.1"/>
    <property type="molecule type" value="Genomic_DNA"/>
</dbReference>
<gene>
    <name evidence="5" type="ORF">UCRNP2_7554</name>
</gene>
<dbReference type="InterPro" id="IPR007867">
    <property type="entry name" value="GMC_OxRtase_C"/>
</dbReference>
<dbReference type="PROSITE" id="PS00624">
    <property type="entry name" value="GMC_OXRED_2"/>
    <property type="match status" value="1"/>
</dbReference>
<dbReference type="Gene3D" id="3.30.560.10">
    <property type="entry name" value="Glucose Oxidase, domain 3"/>
    <property type="match status" value="1"/>
</dbReference>
<dbReference type="OrthoDB" id="269227at2759"/>
<dbReference type="InterPro" id="IPR036188">
    <property type="entry name" value="FAD/NAD-bd_sf"/>
</dbReference>
<dbReference type="eggNOG" id="KOG1238">
    <property type="taxonomic scope" value="Eukaryota"/>
</dbReference>
<evidence type="ECO:0000256" key="3">
    <source>
        <dbReference type="SAM" id="SignalP"/>
    </source>
</evidence>
<evidence type="ECO:0000313" key="5">
    <source>
        <dbReference type="EMBL" id="EOD45718.1"/>
    </source>
</evidence>
<protein>
    <submittedName>
        <fullName evidence="5">Putative glucose-methanol-choline oxidoreductase protein</fullName>
    </submittedName>
</protein>
<feature type="signal peptide" evidence="3">
    <location>
        <begin position="1"/>
        <end position="25"/>
    </location>
</feature>
<feature type="binding site" evidence="2">
    <location>
        <begin position="146"/>
        <end position="149"/>
    </location>
    <ligand>
        <name>FAD</name>
        <dbReference type="ChEBI" id="CHEBI:57692"/>
    </ligand>
</feature>
<dbReference type="GO" id="GO:0016614">
    <property type="term" value="F:oxidoreductase activity, acting on CH-OH group of donors"/>
    <property type="evidence" value="ECO:0007669"/>
    <property type="project" value="InterPro"/>
</dbReference>
<evidence type="ECO:0000313" key="6">
    <source>
        <dbReference type="Proteomes" id="UP000013521"/>
    </source>
</evidence>
<proteinExistence type="inferred from homology"/>
<accession>R1ED71</accession>
<dbReference type="HOGENOM" id="CLU_002865_4_1_1"/>
<dbReference type="InterPro" id="IPR012132">
    <property type="entry name" value="GMC_OxRdtase"/>
</dbReference>
<name>R1ED71_BOTPV</name>
<dbReference type="OMA" id="CGSHNAL"/>